<dbReference type="FunFam" id="3.40.50.2020:FF:000002">
    <property type="entry name" value="Ribose-phosphate pyrophosphokinase"/>
    <property type="match status" value="1"/>
</dbReference>
<feature type="binding site" evidence="12">
    <location>
        <position position="179"/>
    </location>
    <ligand>
        <name>Mg(2+)</name>
        <dbReference type="ChEBI" id="CHEBI:18420"/>
    </ligand>
</feature>
<keyword evidence="2 12" id="KW-0808">Transferase</keyword>
<evidence type="ECO:0000256" key="10">
    <source>
        <dbReference type="ARBA" id="ARBA00054914"/>
    </source>
</evidence>
<dbReference type="InterPro" id="IPR029057">
    <property type="entry name" value="PRTase-like"/>
</dbReference>
<dbReference type="GO" id="GO:0005737">
    <property type="term" value="C:cytoplasm"/>
    <property type="evidence" value="ECO:0007669"/>
    <property type="project" value="UniProtKB-SubCell"/>
</dbReference>
<dbReference type="SUPFAM" id="SSF53271">
    <property type="entry name" value="PRTase-like"/>
    <property type="match status" value="1"/>
</dbReference>
<dbReference type="GO" id="GO:0006164">
    <property type="term" value="P:purine nucleotide biosynthetic process"/>
    <property type="evidence" value="ECO:0007669"/>
    <property type="project" value="TreeGrafter"/>
</dbReference>
<proteinExistence type="inferred from homology"/>
<dbReference type="NCBIfam" id="NF002618">
    <property type="entry name" value="PRK02269.1"/>
    <property type="match status" value="1"/>
</dbReference>
<comment type="cofactor">
    <cofactor evidence="12">
        <name>Mg(2+)</name>
        <dbReference type="ChEBI" id="CHEBI:18420"/>
    </cofactor>
    <text evidence="12">Binds 2 Mg(2+) ions per subunit.</text>
</comment>
<dbReference type="PROSITE" id="PS00114">
    <property type="entry name" value="PRPP_SYNTHASE"/>
    <property type="match status" value="1"/>
</dbReference>
<comment type="pathway">
    <text evidence="1 12">Metabolic intermediate biosynthesis; 5-phospho-alpha-D-ribose 1-diphosphate biosynthesis; 5-phospho-alpha-D-ribose 1-diphosphate from D-ribose 5-phosphate (route I): step 1/1.</text>
</comment>
<dbReference type="InterPro" id="IPR000842">
    <property type="entry name" value="PRib_PP_synth_CS"/>
</dbReference>
<evidence type="ECO:0000259" key="13">
    <source>
        <dbReference type="Pfam" id="PF13793"/>
    </source>
</evidence>
<feature type="binding site" evidence="12">
    <location>
        <begin position="103"/>
        <end position="104"/>
    </location>
    <ligand>
        <name>ATP</name>
        <dbReference type="ChEBI" id="CHEBI:30616"/>
    </ligand>
</feature>
<keyword evidence="6 12" id="KW-0418">Kinase</keyword>
<dbReference type="PANTHER" id="PTHR10210:SF41">
    <property type="entry name" value="RIBOSE-PHOSPHATE PYROPHOSPHOKINASE 1, CHLOROPLASTIC"/>
    <property type="match status" value="1"/>
</dbReference>
<evidence type="ECO:0000256" key="3">
    <source>
        <dbReference type="ARBA" id="ARBA00022723"/>
    </source>
</evidence>
<evidence type="ECO:0000313" key="14">
    <source>
        <dbReference type="EMBL" id="NDL66739.1"/>
    </source>
</evidence>
<dbReference type="InterPro" id="IPR037515">
    <property type="entry name" value="Rib-P_diPkinase_bac"/>
</dbReference>
<dbReference type="RefSeq" id="WP_162369465.1">
    <property type="nucleotide sequence ID" value="NZ_JAAEEH010000005.1"/>
</dbReference>
<dbReference type="EC" id="2.7.6.1" evidence="12"/>
<comment type="subcellular location">
    <subcellularLocation>
        <location evidence="12">Cytoplasm</location>
    </subcellularLocation>
</comment>
<dbReference type="GO" id="GO:0006015">
    <property type="term" value="P:5-phosphoribose 1-diphosphate biosynthetic process"/>
    <property type="evidence" value="ECO:0007669"/>
    <property type="project" value="UniProtKB-UniRule"/>
</dbReference>
<evidence type="ECO:0000256" key="9">
    <source>
        <dbReference type="ARBA" id="ARBA00049535"/>
    </source>
</evidence>
<dbReference type="NCBIfam" id="NF002320">
    <property type="entry name" value="PRK01259.1"/>
    <property type="match status" value="1"/>
</dbReference>
<comment type="subunit">
    <text evidence="12">Homohexamer.</text>
</comment>
<comment type="catalytic activity">
    <reaction evidence="9 12">
        <text>D-ribose 5-phosphate + ATP = 5-phospho-alpha-D-ribose 1-diphosphate + AMP + H(+)</text>
        <dbReference type="Rhea" id="RHEA:15609"/>
        <dbReference type="ChEBI" id="CHEBI:15378"/>
        <dbReference type="ChEBI" id="CHEBI:30616"/>
        <dbReference type="ChEBI" id="CHEBI:58017"/>
        <dbReference type="ChEBI" id="CHEBI:78346"/>
        <dbReference type="ChEBI" id="CHEBI:456215"/>
        <dbReference type="EC" id="2.7.6.1"/>
    </reaction>
</comment>
<keyword evidence="7 12" id="KW-0067">ATP-binding</keyword>
<evidence type="ECO:0000256" key="1">
    <source>
        <dbReference type="ARBA" id="ARBA00004996"/>
    </source>
</evidence>
<feature type="binding site" evidence="12">
    <location>
        <begin position="232"/>
        <end position="236"/>
    </location>
    <ligand>
        <name>D-ribose 5-phosphate</name>
        <dbReference type="ChEBI" id="CHEBI:78346"/>
    </ligand>
</feature>
<dbReference type="InterPro" id="IPR005946">
    <property type="entry name" value="Rib-P_diPkinase"/>
</dbReference>
<dbReference type="NCBIfam" id="TIGR01251">
    <property type="entry name" value="ribP_PPkin"/>
    <property type="match status" value="1"/>
</dbReference>
<keyword evidence="4 12" id="KW-0545">Nucleotide biosynthesis</keyword>
<dbReference type="GO" id="GO:0016301">
    <property type="term" value="F:kinase activity"/>
    <property type="evidence" value="ECO:0007669"/>
    <property type="project" value="UniProtKB-KW"/>
</dbReference>
<feature type="active site" evidence="12">
    <location>
        <position position="202"/>
    </location>
</feature>
<reference evidence="14 15" key="1">
    <citation type="submission" date="2020-01" db="EMBL/GenBank/DDBJ databases">
        <title>Anaeroalcalibacter tamaniensis gen. nov., sp. nov., moderately halophilic strictly anaerobic fermenter bacterium from mud volcano of Taman peninsula.</title>
        <authorList>
            <person name="Frolova A."/>
            <person name="Merkel A.Y."/>
            <person name="Slobodkin A.I."/>
        </authorList>
    </citation>
    <scope>NUCLEOTIDE SEQUENCE [LARGE SCALE GENOMIC DNA]</scope>
    <source>
        <strain evidence="14 15">F-3ap</strain>
    </source>
</reference>
<feature type="binding site" evidence="12">
    <location>
        <begin position="44"/>
        <end position="46"/>
    </location>
    <ligand>
        <name>ATP</name>
        <dbReference type="ChEBI" id="CHEBI:30616"/>
    </ligand>
</feature>
<keyword evidence="12" id="KW-0963">Cytoplasm</keyword>
<dbReference type="GO" id="GO:0005524">
    <property type="term" value="F:ATP binding"/>
    <property type="evidence" value="ECO:0007669"/>
    <property type="project" value="UniProtKB-KW"/>
</dbReference>
<comment type="caution">
    <text evidence="14">The sequence shown here is derived from an EMBL/GenBank/DDBJ whole genome shotgun (WGS) entry which is preliminary data.</text>
</comment>
<accession>A0A7X5KLI9</accession>
<comment type="similarity">
    <text evidence="11 12">Belongs to the ribose-phosphate pyrophosphokinase family. Class I subfamily.</text>
</comment>
<keyword evidence="3 12" id="KW-0479">Metal-binding</keyword>
<feature type="binding site" evidence="12">
    <location>
        <position position="228"/>
    </location>
    <ligand>
        <name>D-ribose 5-phosphate</name>
        <dbReference type="ChEBI" id="CHEBI:78346"/>
    </ligand>
</feature>
<evidence type="ECO:0000256" key="11">
    <source>
        <dbReference type="ARBA" id="ARBA00061444"/>
    </source>
</evidence>
<dbReference type="GO" id="GO:0009156">
    <property type="term" value="P:ribonucleoside monophosphate biosynthetic process"/>
    <property type="evidence" value="ECO:0007669"/>
    <property type="project" value="InterPro"/>
</dbReference>
<evidence type="ECO:0000256" key="8">
    <source>
        <dbReference type="ARBA" id="ARBA00022842"/>
    </source>
</evidence>
<protein>
    <recommendedName>
        <fullName evidence="12">Ribose-phosphate pyrophosphokinase</fullName>
        <shortName evidence="12">RPPK</shortName>
        <ecNumber evidence="12">2.7.6.1</ecNumber>
    </recommendedName>
    <alternativeName>
        <fullName evidence="12">5-phospho-D-ribosyl alpha-1-diphosphate synthase</fullName>
    </alternativeName>
    <alternativeName>
        <fullName evidence="12">Phosphoribosyl diphosphate synthase</fullName>
    </alternativeName>
    <alternativeName>
        <fullName evidence="12">Phosphoribosyl pyrophosphate synthase</fullName>
        <shortName evidence="12">P-Rib-PP synthase</shortName>
        <shortName evidence="12">PRPP synthase</shortName>
        <shortName evidence="12">PRPPase</shortName>
    </alternativeName>
</protein>
<dbReference type="PANTHER" id="PTHR10210">
    <property type="entry name" value="RIBOSE-PHOSPHATE DIPHOSPHOKINASE FAMILY MEMBER"/>
    <property type="match status" value="1"/>
</dbReference>
<dbReference type="InterPro" id="IPR029099">
    <property type="entry name" value="Pribosyltran_N"/>
</dbReference>
<dbReference type="EMBL" id="JAAEEH010000005">
    <property type="protein sequence ID" value="NDL66739.1"/>
    <property type="molecule type" value="Genomic_DNA"/>
</dbReference>
<dbReference type="Proteomes" id="UP000461585">
    <property type="component" value="Unassembled WGS sequence"/>
</dbReference>
<keyword evidence="8 12" id="KW-0460">Magnesium</keyword>
<dbReference type="InterPro" id="IPR000836">
    <property type="entry name" value="PRTase_dom"/>
</dbReference>
<sequence length="321" mass="35439">MTSTIKNTEGIKIFACNSNRELAESIAKALGMELSKSEVGQFSDGETYVKINEMVRGVDCYIVQSTSSPVNDNLMELLIMIDALRRASAGRITAVMPYYGYARQDRKARARDPISARMVADLIQTAGADRVLTMDLHSAQIQGFFTIPVDHMIGNPLLVKYYQEKVGYDKDSYVVVSPDIGSVKRTRQFAEFIDVPMAIIDKRRPEDNVSEVMHIIGEVKGKNVILVDDMIDTAGTICNAANALKEKGAVSVLACCTHPVLSGPAIQRIQDSAIEELLVLDTIKLEKEKQIPKIKQLTVADILADAIYRIHNNASVSTLFR</sequence>
<feature type="binding site" evidence="12">
    <location>
        <position position="204"/>
    </location>
    <ligand>
        <name>D-ribose 5-phosphate</name>
        <dbReference type="ChEBI" id="CHEBI:78346"/>
    </ligand>
</feature>
<keyword evidence="5 12" id="KW-0547">Nucleotide-binding</keyword>
<evidence type="ECO:0000256" key="4">
    <source>
        <dbReference type="ARBA" id="ARBA00022727"/>
    </source>
</evidence>
<dbReference type="GO" id="GO:0004749">
    <property type="term" value="F:ribose phosphate diphosphokinase activity"/>
    <property type="evidence" value="ECO:0007669"/>
    <property type="project" value="UniProtKB-UniRule"/>
</dbReference>
<dbReference type="Gene3D" id="3.40.50.2020">
    <property type="match status" value="2"/>
</dbReference>
<evidence type="ECO:0000256" key="2">
    <source>
        <dbReference type="ARBA" id="ARBA00022679"/>
    </source>
</evidence>
<evidence type="ECO:0000313" key="15">
    <source>
        <dbReference type="Proteomes" id="UP000461585"/>
    </source>
</evidence>
<name>A0A7X5KLI9_9FIRM</name>
<dbReference type="AlphaFoldDB" id="A0A7X5KLI9"/>
<organism evidence="14 15">
    <name type="scientific">Anaerotalea alkaliphila</name>
    <dbReference type="NCBI Taxonomy" id="2662126"/>
    <lineage>
        <taxon>Bacteria</taxon>
        <taxon>Bacillati</taxon>
        <taxon>Bacillota</taxon>
        <taxon>Clostridia</taxon>
        <taxon>Eubacteriales</taxon>
        <taxon>Anaerotalea</taxon>
    </lineage>
</organism>
<dbReference type="CDD" id="cd06223">
    <property type="entry name" value="PRTases_typeI"/>
    <property type="match status" value="1"/>
</dbReference>
<dbReference type="FunFam" id="3.40.50.2020:FF:000001">
    <property type="entry name" value="Ribose-phosphate pyrophosphokinase"/>
    <property type="match status" value="1"/>
</dbReference>
<dbReference type="Pfam" id="PF14572">
    <property type="entry name" value="Pribosyl_synth"/>
    <property type="match status" value="1"/>
</dbReference>
<dbReference type="SMART" id="SM01400">
    <property type="entry name" value="Pribosyltran_N"/>
    <property type="match status" value="1"/>
</dbReference>
<dbReference type="Pfam" id="PF13793">
    <property type="entry name" value="Pribosyltran_N"/>
    <property type="match status" value="1"/>
</dbReference>
<feature type="domain" description="Ribose-phosphate pyrophosphokinase N-terminal" evidence="13">
    <location>
        <begin position="11"/>
        <end position="127"/>
    </location>
</feature>
<dbReference type="HAMAP" id="MF_00583_B">
    <property type="entry name" value="RibP_PPkinase_B"/>
    <property type="match status" value="1"/>
</dbReference>
<comment type="function">
    <text evidence="10 12">Involved in the biosynthesis of the central metabolite phospho-alpha-D-ribosyl-1-pyrophosphate (PRPP) via the transfer of pyrophosphoryl group from ATP to 1-hydroxyl of ribose-5-phosphate (Rib-5-P).</text>
</comment>
<dbReference type="GO" id="GO:0000287">
    <property type="term" value="F:magnesium ion binding"/>
    <property type="evidence" value="ECO:0007669"/>
    <property type="project" value="UniProtKB-UniRule"/>
</dbReference>
<evidence type="ECO:0000256" key="6">
    <source>
        <dbReference type="ARBA" id="ARBA00022777"/>
    </source>
</evidence>
<feature type="binding site" evidence="12">
    <location>
        <position position="137"/>
    </location>
    <ligand>
        <name>Mg(2+)</name>
        <dbReference type="ChEBI" id="CHEBI:18420"/>
    </ligand>
</feature>
<keyword evidence="15" id="KW-1185">Reference proteome</keyword>
<dbReference type="UniPathway" id="UPA00087">
    <property type="reaction ID" value="UER00172"/>
</dbReference>
<evidence type="ECO:0000256" key="7">
    <source>
        <dbReference type="ARBA" id="ARBA00022840"/>
    </source>
</evidence>
<evidence type="ECO:0000256" key="12">
    <source>
        <dbReference type="HAMAP-Rule" id="MF_00583"/>
    </source>
</evidence>
<evidence type="ECO:0000256" key="5">
    <source>
        <dbReference type="ARBA" id="ARBA00022741"/>
    </source>
</evidence>
<gene>
    <name evidence="12" type="primary">prs</name>
    <name evidence="14" type="ORF">GXN74_03140</name>
</gene>
<dbReference type="GO" id="GO:0002189">
    <property type="term" value="C:ribose phosphate diphosphokinase complex"/>
    <property type="evidence" value="ECO:0007669"/>
    <property type="project" value="TreeGrafter"/>
</dbReference>